<feature type="transmembrane region" description="Helical" evidence="9">
    <location>
        <begin position="98"/>
        <end position="117"/>
    </location>
</feature>
<dbReference type="Pfam" id="PF00664">
    <property type="entry name" value="ABC_membrane"/>
    <property type="match status" value="2"/>
</dbReference>
<protein>
    <recommendedName>
        <fullName evidence="14">P-loop containing nucleoside triphosphate hydrolase protein</fullName>
    </recommendedName>
</protein>
<dbReference type="Pfam" id="PF00005">
    <property type="entry name" value="ABC_tran"/>
    <property type="match status" value="2"/>
</dbReference>
<feature type="domain" description="ABC transmembrane type-1" evidence="11">
    <location>
        <begin position="1060"/>
        <end position="1310"/>
    </location>
</feature>
<keyword evidence="13" id="KW-1185">Reference proteome</keyword>
<dbReference type="CDD" id="cd18604">
    <property type="entry name" value="ABC_6TM_VMR1_D2_like"/>
    <property type="match status" value="1"/>
</dbReference>
<keyword evidence="3 9" id="KW-0812">Transmembrane</keyword>
<feature type="transmembrane region" description="Helical" evidence="9">
    <location>
        <begin position="1285"/>
        <end position="1303"/>
    </location>
</feature>
<comment type="caution">
    <text evidence="12">The sequence shown here is derived from an EMBL/GenBank/DDBJ whole genome shotgun (WGS) entry which is preliminary data.</text>
</comment>
<feature type="transmembrane region" description="Helical" evidence="9">
    <location>
        <begin position="181"/>
        <end position="199"/>
    </location>
</feature>
<evidence type="ECO:0000256" key="4">
    <source>
        <dbReference type="ARBA" id="ARBA00022741"/>
    </source>
</evidence>
<dbReference type="CDD" id="cd18596">
    <property type="entry name" value="ABC_6TM_VMR1_D1_like"/>
    <property type="match status" value="1"/>
</dbReference>
<feature type="transmembrane region" description="Helical" evidence="9">
    <location>
        <begin position="1096"/>
        <end position="1118"/>
    </location>
</feature>
<evidence type="ECO:0000259" key="10">
    <source>
        <dbReference type="PROSITE" id="PS50893"/>
    </source>
</evidence>
<evidence type="ECO:0000256" key="9">
    <source>
        <dbReference type="SAM" id="Phobius"/>
    </source>
</evidence>
<evidence type="ECO:0000256" key="3">
    <source>
        <dbReference type="ARBA" id="ARBA00022692"/>
    </source>
</evidence>
<dbReference type="SMART" id="SM00382">
    <property type="entry name" value="AAA"/>
    <property type="match status" value="2"/>
</dbReference>
<dbReference type="CDD" id="cd03244">
    <property type="entry name" value="ABCC_MRP_domain2"/>
    <property type="match status" value="1"/>
</dbReference>
<dbReference type="InterPro" id="IPR011527">
    <property type="entry name" value="ABC1_TM_dom"/>
</dbReference>
<feature type="domain" description="ABC transporter" evidence="10">
    <location>
        <begin position="1371"/>
        <end position="1608"/>
    </location>
</feature>
<evidence type="ECO:0000256" key="2">
    <source>
        <dbReference type="ARBA" id="ARBA00022448"/>
    </source>
</evidence>
<feature type="transmembrane region" description="Helical" evidence="9">
    <location>
        <begin position="152"/>
        <end position="174"/>
    </location>
</feature>
<evidence type="ECO:0000313" key="12">
    <source>
        <dbReference type="EMBL" id="KAL0071235.1"/>
    </source>
</evidence>
<proteinExistence type="predicted"/>
<feature type="transmembrane region" description="Helical" evidence="9">
    <location>
        <begin position="549"/>
        <end position="567"/>
    </location>
</feature>
<dbReference type="InterPro" id="IPR050173">
    <property type="entry name" value="ABC_transporter_C-like"/>
</dbReference>
<evidence type="ECO:0000259" key="11">
    <source>
        <dbReference type="PROSITE" id="PS50929"/>
    </source>
</evidence>
<evidence type="ECO:0008006" key="14">
    <source>
        <dbReference type="Google" id="ProtNLM"/>
    </source>
</evidence>
<feature type="transmembrane region" description="Helical" evidence="9">
    <location>
        <begin position="1195"/>
        <end position="1214"/>
    </location>
</feature>
<feature type="transmembrane region" description="Helical" evidence="9">
    <location>
        <begin position="573"/>
        <end position="593"/>
    </location>
</feature>
<keyword evidence="5" id="KW-0067">ATP-binding</keyword>
<feature type="compositionally biased region" description="Basic and acidic residues" evidence="8">
    <location>
        <begin position="492"/>
        <end position="506"/>
    </location>
</feature>
<dbReference type="InterPro" id="IPR003593">
    <property type="entry name" value="AAA+_ATPase"/>
</dbReference>
<name>A0ABR3AB89_9AGAR</name>
<feature type="transmembrane region" description="Helical" evidence="9">
    <location>
        <begin position="1309"/>
        <end position="1327"/>
    </location>
</feature>
<dbReference type="PROSITE" id="PS00211">
    <property type="entry name" value="ABC_TRANSPORTER_1"/>
    <property type="match status" value="1"/>
</dbReference>
<dbReference type="InterPro" id="IPR003439">
    <property type="entry name" value="ABC_transporter-like_ATP-bd"/>
</dbReference>
<dbReference type="Gene3D" id="1.20.1560.10">
    <property type="entry name" value="ABC transporter type 1, transmembrane domain"/>
    <property type="match status" value="3"/>
</dbReference>
<dbReference type="SUPFAM" id="SSF90123">
    <property type="entry name" value="ABC transporter transmembrane region"/>
    <property type="match status" value="2"/>
</dbReference>
<dbReference type="EMBL" id="JBBXMP010000004">
    <property type="protein sequence ID" value="KAL0071235.1"/>
    <property type="molecule type" value="Genomic_DNA"/>
</dbReference>
<evidence type="ECO:0000256" key="7">
    <source>
        <dbReference type="ARBA" id="ARBA00023136"/>
    </source>
</evidence>
<dbReference type="InterPro" id="IPR027417">
    <property type="entry name" value="P-loop_NTPase"/>
</dbReference>
<accession>A0ABR3AB89</accession>
<feature type="transmembrane region" description="Helical" evidence="9">
    <location>
        <begin position="219"/>
        <end position="239"/>
    </location>
</feature>
<dbReference type="Gene3D" id="3.40.50.300">
    <property type="entry name" value="P-loop containing nucleotide triphosphate hydrolases"/>
    <property type="match status" value="2"/>
</dbReference>
<dbReference type="InterPro" id="IPR017871">
    <property type="entry name" value="ABC_transporter-like_CS"/>
</dbReference>
<keyword evidence="2" id="KW-0813">Transport</keyword>
<dbReference type="PANTHER" id="PTHR24223:SF356">
    <property type="entry name" value="ATP-BINDING CASSETTE TRANSPORTER ABC4"/>
    <property type="match status" value="1"/>
</dbReference>
<dbReference type="CDD" id="cd03250">
    <property type="entry name" value="ABCC_MRP_domain1"/>
    <property type="match status" value="1"/>
</dbReference>
<evidence type="ECO:0000313" key="13">
    <source>
        <dbReference type="Proteomes" id="UP001437256"/>
    </source>
</evidence>
<evidence type="ECO:0000256" key="8">
    <source>
        <dbReference type="SAM" id="MobiDB-lite"/>
    </source>
</evidence>
<evidence type="ECO:0000256" key="6">
    <source>
        <dbReference type="ARBA" id="ARBA00022989"/>
    </source>
</evidence>
<evidence type="ECO:0000256" key="1">
    <source>
        <dbReference type="ARBA" id="ARBA00004370"/>
    </source>
</evidence>
<feature type="domain" description="ABC transmembrane type-1" evidence="11">
    <location>
        <begin position="331"/>
        <end position="716"/>
    </location>
</feature>
<evidence type="ECO:0000256" key="5">
    <source>
        <dbReference type="ARBA" id="ARBA00022840"/>
    </source>
</evidence>
<dbReference type="InterPro" id="IPR036640">
    <property type="entry name" value="ABC1_TM_sf"/>
</dbReference>
<feature type="domain" description="ABC transporter" evidence="10">
    <location>
        <begin position="758"/>
        <end position="997"/>
    </location>
</feature>
<dbReference type="SUPFAM" id="SSF52540">
    <property type="entry name" value="P-loop containing nucleoside triphosphate hydrolases"/>
    <property type="match status" value="2"/>
</dbReference>
<gene>
    <name evidence="12" type="ORF">AAF712_001801</name>
</gene>
<keyword evidence="6 9" id="KW-1133">Transmembrane helix</keyword>
<comment type="subcellular location">
    <subcellularLocation>
        <location evidence="1">Membrane</location>
    </subcellularLocation>
</comment>
<reference evidence="12 13" key="1">
    <citation type="submission" date="2024-05" db="EMBL/GenBank/DDBJ databases">
        <title>A draft genome resource for the thread blight pathogen Marasmius tenuissimus strain MS-2.</title>
        <authorList>
            <person name="Yulfo-Soto G.E."/>
            <person name="Baruah I.K."/>
            <person name="Amoako-Attah I."/>
            <person name="Bukari Y."/>
            <person name="Meinhardt L.W."/>
            <person name="Bailey B.A."/>
            <person name="Cohen S.P."/>
        </authorList>
    </citation>
    <scope>NUCLEOTIDE SEQUENCE [LARGE SCALE GENOMIC DNA]</scope>
    <source>
        <strain evidence="12 13">MS-2</strain>
    </source>
</reference>
<feature type="transmembrane region" description="Helical" evidence="9">
    <location>
        <begin position="318"/>
        <end position="339"/>
    </location>
</feature>
<sequence length="1623" mass="181735">MDDHLQVVVDALKPSKGARVIWTSELILPLYIALASGLILLVHVLFTATSLKNLLRKRKPDAESSASQSISSPAEGLFEEVRVHIRDHGGASIFVCHLLRLACTLALLGLAIVSLVLDVEDNEPVGGIGAFSKKKKKKHIGRVAEELSTREWLQFAMCLTFLYVFLLAVISVCAKPRWNRVVVRHLNTILLAVLGVYTYRDIYPLATFNKTPLDIGEGWLVWCKIALMFISAIAIPLFIPRRYVPYDPKQTPNPEQTASLFSLTLFFFMDPVIFSVRKNEHLPYDQLPPLADYDHAENLRKRAFRHLDPTLRPKRRHLFFSLVRVFLWDHVILTLMLIIQVTTGFSTPFAVKGLLSYLEQAQRDGTSNATIRPWFWIAIMFIGPTISSLAFEWYIFIGTRIMVHIESILTQVIFEHALRIRLNSETDSERADSSPNSPTTSQAPSREPTLVPSDDDRESNSDEASTVVTTTEPSSSHVQEETLVETPSPDGTKTRALDGRSKDGKSDNVVGLPPSPKPKAESSNMVGKITNLVSTDLQTIIDSKDYIRLLVYTPIQLVLCVMFLYFVLGWSAFVGLGIIIGSLPIPGVLASLVRKVQVNRMKETDARVQAVTEIMNVIRMVKMFGWEQKMNSRISDKREKELYWIWRLRMLNMATSIANYLIPMSTMIGTYATYTPSTLIMKEQLDASKVFSSMVVFEKFQSQLSNLLYTLNQSMTAKVSLDRITNFLYDTELLDSYTKDTSLHPSQVVENDEQSNEIGFRNASFAWSLSNGSETPNKRRFILRIDGELLFRKGHINMVIGPTGCGKTSLLMALLSEMHYIPDSVDSWYNLPRDRGVAYAAQESWVLNATIKDNILFGAPLDEERYKKVLYQCCLEQDLKLFGAGDQTEVGEKGVTLSGGQKARVTLARAIYSRADTLLLDDVLAALDVHTAKWIVEKCFNGELVKGRTVIIVTHNVAMVRPLADYVISLHDGRVSSQGSVTDALAKDKELAAEVRAEEEIERKADEVIDPATDALKSDGKLILAEEVELGHLGWPALKLWLHSLGGQRYILFYLMFVGCFLVTDLIETVQVWYLGYWAEQYNEHPPEEVDPMYHLSVYGAMLILILIGYTAVFLFYVSGALRASKTIHQRLVKSVLGTTMRWLDRTPTSRVITRCTQDIRDIDDSIGQMFAVLIAMTSNMLMKFFAVVVFTPAFLGPAVLVTIMGLWCGQVYIKSQMSVKREMSNAKAPVLGHFGSAIAGLTSIRAYGVEEDFKKESRSRINHYSRPARTFYNLNRWIDVRIDAIGNVFSTALAVYLVYVAQQNPSNTGYSLNMAVGFSGMILWWIRFVNMFEIRGNSLERINGYINIEQEPKPTADGKPPAYWPASGELRVETLAATYSPDGPKVLKNISFSVKSGERIGVVGRTGSGKSSLMLSLLRCIPTEGEVYYDGLPTSKLNLEDVRSNITIIPQMPELISGSVRENLDPFGQYDDAQLNDALRASGLFSLQQEGEQDRITLDSAISSGGNNLSVGQRQILALARAIVRGSKLFILDEATSAIDYNTDSIIQTSLRRELGDDVTLITVAHRLQTIMDADKILVLDEGSIAEFDSPRELLKIEGGKLRRLVDESGDKDHLYEMALEH</sequence>
<dbReference type="PROSITE" id="PS50893">
    <property type="entry name" value="ABC_TRANSPORTER_2"/>
    <property type="match status" value="2"/>
</dbReference>
<keyword evidence="4" id="KW-0547">Nucleotide-binding</keyword>
<dbReference type="PROSITE" id="PS50929">
    <property type="entry name" value="ABC_TM1F"/>
    <property type="match status" value="2"/>
</dbReference>
<feature type="transmembrane region" description="Helical" evidence="9">
    <location>
        <begin position="26"/>
        <end position="49"/>
    </location>
</feature>
<feature type="transmembrane region" description="Helical" evidence="9">
    <location>
        <begin position="374"/>
        <end position="397"/>
    </location>
</feature>
<keyword evidence="7 9" id="KW-0472">Membrane</keyword>
<feature type="region of interest" description="Disordered" evidence="8">
    <location>
        <begin position="424"/>
        <end position="523"/>
    </location>
</feature>
<feature type="compositionally biased region" description="Polar residues" evidence="8">
    <location>
        <begin position="433"/>
        <end position="444"/>
    </location>
</feature>
<dbReference type="PANTHER" id="PTHR24223">
    <property type="entry name" value="ATP-BINDING CASSETTE SUB-FAMILY C"/>
    <property type="match status" value="1"/>
</dbReference>
<dbReference type="Proteomes" id="UP001437256">
    <property type="component" value="Unassembled WGS sequence"/>
</dbReference>
<organism evidence="12 13">
    <name type="scientific">Marasmius tenuissimus</name>
    <dbReference type="NCBI Taxonomy" id="585030"/>
    <lineage>
        <taxon>Eukaryota</taxon>
        <taxon>Fungi</taxon>
        <taxon>Dikarya</taxon>
        <taxon>Basidiomycota</taxon>
        <taxon>Agaricomycotina</taxon>
        <taxon>Agaricomycetes</taxon>
        <taxon>Agaricomycetidae</taxon>
        <taxon>Agaricales</taxon>
        <taxon>Marasmiineae</taxon>
        <taxon>Marasmiaceae</taxon>
        <taxon>Marasmius</taxon>
    </lineage>
</organism>
<feature type="transmembrane region" description="Helical" evidence="9">
    <location>
        <begin position="1051"/>
        <end position="1076"/>
    </location>
</feature>
<feature type="compositionally biased region" description="Low complexity" evidence="8">
    <location>
        <begin position="465"/>
        <end position="477"/>
    </location>
</feature>